<dbReference type="PRINTS" id="PR00105">
    <property type="entry name" value="C5METTRFRASE"/>
</dbReference>
<dbReference type="EC" id="2.1.1.37" evidence="8"/>
<evidence type="ECO:0000256" key="3">
    <source>
        <dbReference type="ARBA" id="ARBA00022691"/>
    </source>
</evidence>
<dbReference type="Gene3D" id="3.40.50.150">
    <property type="entry name" value="Vaccinia Virus protein VP39"/>
    <property type="match status" value="1"/>
</dbReference>
<dbReference type="InterPro" id="IPR018117">
    <property type="entry name" value="C5_DNA_meth_AS"/>
</dbReference>
<dbReference type="InterPro" id="IPR029063">
    <property type="entry name" value="SAM-dependent_MTases_sf"/>
</dbReference>
<dbReference type="PROSITE" id="PS00095">
    <property type="entry name" value="C5_MTASE_2"/>
    <property type="match status" value="1"/>
</dbReference>
<name>A0A037ZJM1_9RHOB</name>
<evidence type="ECO:0000256" key="6">
    <source>
        <dbReference type="PROSITE-ProRule" id="PRU01016"/>
    </source>
</evidence>
<keyword evidence="2 6" id="KW-0808">Transferase</keyword>
<comment type="catalytic activity">
    <reaction evidence="5 8">
        <text>a 2'-deoxycytidine in DNA + S-adenosyl-L-methionine = a 5-methyl-2'-deoxycytidine in DNA + S-adenosyl-L-homocysteine + H(+)</text>
        <dbReference type="Rhea" id="RHEA:13681"/>
        <dbReference type="Rhea" id="RHEA-COMP:11369"/>
        <dbReference type="Rhea" id="RHEA-COMP:11370"/>
        <dbReference type="ChEBI" id="CHEBI:15378"/>
        <dbReference type="ChEBI" id="CHEBI:57856"/>
        <dbReference type="ChEBI" id="CHEBI:59789"/>
        <dbReference type="ChEBI" id="CHEBI:85452"/>
        <dbReference type="ChEBI" id="CHEBI:85454"/>
        <dbReference type="EC" id="2.1.1.37"/>
    </reaction>
</comment>
<evidence type="ECO:0000256" key="1">
    <source>
        <dbReference type="ARBA" id="ARBA00022603"/>
    </source>
</evidence>
<dbReference type="PROSITE" id="PS51679">
    <property type="entry name" value="SAM_MT_C5"/>
    <property type="match status" value="1"/>
</dbReference>
<reference evidence="9 10" key="1">
    <citation type="submission" date="2014-03" db="EMBL/GenBank/DDBJ databases">
        <title>Draft Genome Sequence of Actibacterium mucosum KCTC 23349, a Marine Alphaproteobacterium with Complex Ionic Requirements Isolated from Mediterranean Seawater at Malvarrosa Beach, Valencia, Spain.</title>
        <authorList>
            <person name="Arahal D.R."/>
            <person name="Shao Z."/>
            <person name="Lai Q."/>
            <person name="Pujalte M.J."/>
        </authorList>
    </citation>
    <scope>NUCLEOTIDE SEQUENCE [LARGE SCALE GENOMIC DNA]</scope>
    <source>
        <strain evidence="9 10">KCTC 23349</strain>
    </source>
</reference>
<proteinExistence type="inferred from homology"/>
<sequence length="486" mass="54292">MTCVDLFAGCGGLSLGLKQAGFKVELAVEKSPMAAETYYHNFIRPVDDPEEWHAFHEDLSVEEQADAGLVVRELEAVLGSERIISRLREADIDLVAGGPPCQGFSLAGRRDPHDKRNQLPWQFLSFVASTNPKAVIIENVSGFRNDFRKHGARSPFEELRIALAETGHGYAVQPMLLNAVHFGIPQHRPRVFLVGLRSDLATKANISVTAETWDSSLDSPDVSLIGQRPALAPQRSHFEDELAHRHLTVADAIADLVENGCDTKGSPSQYAMEMKSDSRFLVGIERRVDRPNDLSNHVRRQHSDLVERRFRLYQYFRDAGMRPGVLALPLREDKSTYWVRQSLLDAISNVQYPVRSGDGTVVARNQRALMRLIGRLATKKHSQRALAWEKPAPTIVSLPDDYVHPSSPRVPTVRELARFQSFPDAFEFRSKETTGAHRRKFEVPQYTQVGNAVPPRLGCALGSQLIDILNSSIKVARRNQKATAVA</sequence>
<dbReference type="SUPFAM" id="SSF53335">
    <property type="entry name" value="S-adenosyl-L-methionine-dependent methyltransferases"/>
    <property type="match status" value="1"/>
</dbReference>
<evidence type="ECO:0000256" key="5">
    <source>
        <dbReference type="ARBA" id="ARBA00047422"/>
    </source>
</evidence>
<evidence type="ECO:0000256" key="2">
    <source>
        <dbReference type="ARBA" id="ARBA00022679"/>
    </source>
</evidence>
<dbReference type="REBASE" id="88347">
    <property type="entry name" value="M.Amu23349ORF4960P"/>
</dbReference>
<dbReference type="PANTHER" id="PTHR10629:SF52">
    <property type="entry name" value="DNA (CYTOSINE-5)-METHYLTRANSFERASE 1"/>
    <property type="match status" value="1"/>
</dbReference>
<gene>
    <name evidence="9" type="ORF">ACMU_04960</name>
</gene>
<organism evidence="9 10">
    <name type="scientific">Actibacterium mucosum KCTC 23349</name>
    <dbReference type="NCBI Taxonomy" id="1454373"/>
    <lineage>
        <taxon>Bacteria</taxon>
        <taxon>Pseudomonadati</taxon>
        <taxon>Pseudomonadota</taxon>
        <taxon>Alphaproteobacteria</taxon>
        <taxon>Rhodobacterales</taxon>
        <taxon>Roseobacteraceae</taxon>
        <taxon>Actibacterium</taxon>
    </lineage>
</organism>
<dbReference type="EMBL" id="JFKE01000002">
    <property type="protein sequence ID" value="KAJ56298.1"/>
    <property type="molecule type" value="Genomic_DNA"/>
</dbReference>
<evidence type="ECO:0000313" key="10">
    <source>
        <dbReference type="Proteomes" id="UP000026249"/>
    </source>
</evidence>
<keyword evidence="3 6" id="KW-0949">S-adenosyl-L-methionine</keyword>
<dbReference type="Proteomes" id="UP000026249">
    <property type="component" value="Unassembled WGS sequence"/>
</dbReference>
<dbReference type="GO" id="GO:0009307">
    <property type="term" value="P:DNA restriction-modification system"/>
    <property type="evidence" value="ECO:0007669"/>
    <property type="project" value="UniProtKB-KW"/>
</dbReference>
<evidence type="ECO:0000256" key="4">
    <source>
        <dbReference type="ARBA" id="ARBA00022747"/>
    </source>
</evidence>
<dbReference type="Gene3D" id="3.90.120.10">
    <property type="entry name" value="DNA Methylase, subunit A, domain 2"/>
    <property type="match status" value="1"/>
</dbReference>
<dbReference type="PANTHER" id="PTHR10629">
    <property type="entry name" value="CYTOSINE-SPECIFIC METHYLTRANSFERASE"/>
    <property type="match status" value="1"/>
</dbReference>
<keyword evidence="4" id="KW-0680">Restriction system</keyword>
<evidence type="ECO:0000256" key="7">
    <source>
        <dbReference type="RuleBase" id="RU000416"/>
    </source>
</evidence>
<feature type="active site" evidence="6">
    <location>
        <position position="101"/>
    </location>
</feature>
<dbReference type="AlphaFoldDB" id="A0A037ZJM1"/>
<comment type="caution">
    <text evidence="9">The sequence shown here is derived from an EMBL/GenBank/DDBJ whole genome shotgun (WGS) entry which is preliminary data.</text>
</comment>
<dbReference type="Pfam" id="PF00145">
    <property type="entry name" value="DNA_methylase"/>
    <property type="match status" value="1"/>
</dbReference>
<keyword evidence="1 6" id="KW-0489">Methyltransferase</keyword>
<dbReference type="PROSITE" id="PS00094">
    <property type="entry name" value="C5_MTASE_1"/>
    <property type="match status" value="1"/>
</dbReference>
<dbReference type="GO" id="GO:0003886">
    <property type="term" value="F:DNA (cytosine-5-)-methyltransferase activity"/>
    <property type="evidence" value="ECO:0007669"/>
    <property type="project" value="UniProtKB-EC"/>
</dbReference>
<dbReference type="InterPro" id="IPR031303">
    <property type="entry name" value="C5_meth_CS"/>
</dbReference>
<accession>A0A037ZJM1</accession>
<protein>
    <recommendedName>
        <fullName evidence="8">Cytosine-specific methyltransferase</fullName>
        <ecNumber evidence="8">2.1.1.37</ecNumber>
    </recommendedName>
</protein>
<evidence type="ECO:0000256" key="8">
    <source>
        <dbReference type="RuleBase" id="RU000417"/>
    </source>
</evidence>
<dbReference type="STRING" id="1454373.ACMU_04960"/>
<dbReference type="InterPro" id="IPR050390">
    <property type="entry name" value="C5-Methyltransferase"/>
</dbReference>
<dbReference type="NCBIfam" id="TIGR00675">
    <property type="entry name" value="dcm"/>
    <property type="match status" value="1"/>
</dbReference>
<evidence type="ECO:0000313" key="9">
    <source>
        <dbReference type="EMBL" id="KAJ56298.1"/>
    </source>
</evidence>
<dbReference type="GO" id="GO:0032259">
    <property type="term" value="P:methylation"/>
    <property type="evidence" value="ECO:0007669"/>
    <property type="project" value="UniProtKB-KW"/>
</dbReference>
<keyword evidence="10" id="KW-1185">Reference proteome</keyword>
<comment type="similarity">
    <text evidence="6 7">Belongs to the class I-like SAM-binding methyltransferase superfamily. C5-methyltransferase family.</text>
</comment>
<dbReference type="InterPro" id="IPR001525">
    <property type="entry name" value="C5_MeTfrase"/>
</dbReference>